<feature type="compositionally biased region" description="Polar residues" evidence="1">
    <location>
        <begin position="7"/>
        <end position="22"/>
    </location>
</feature>
<gene>
    <name evidence="2" type="ORF">LARSCL_LOCUS16033</name>
</gene>
<evidence type="ECO:0000313" key="3">
    <source>
        <dbReference type="Proteomes" id="UP001497382"/>
    </source>
</evidence>
<keyword evidence="3" id="KW-1185">Reference proteome</keyword>
<dbReference type="Proteomes" id="UP001497382">
    <property type="component" value="Unassembled WGS sequence"/>
</dbReference>
<sequence length="79" mass="8769">MQRALSDGTSRASEYNTITETMSTTHRNSTFYQQHHPMTTIGKACKPLLKQSTTNSEDHHKGVAFGDVTVVNCARNSKL</sequence>
<accession>A0AAV2B175</accession>
<evidence type="ECO:0000256" key="1">
    <source>
        <dbReference type="SAM" id="MobiDB-lite"/>
    </source>
</evidence>
<dbReference type="EMBL" id="CAXIEN010000252">
    <property type="protein sequence ID" value="CAL1289622.1"/>
    <property type="molecule type" value="Genomic_DNA"/>
</dbReference>
<protein>
    <submittedName>
        <fullName evidence="2">Uncharacterized protein</fullName>
    </submittedName>
</protein>
<proteinExistence type="predicted"/>
<name>A0AAV2B175_9ARAC</name>
<organism evidence="2 3">
    <name type="scientific">Larinioides sclopetarius</name>
    <dbReference type="NCBI Taxonomy" id="280406"/>
    <lineage>
        <taxon>Eukaryota</taxon>
        <taxon>Metazoa</taxon>
        <taxon>Ecdysozoa</taxon>
        <taxon>Arthropoda</taxon>
        <taxon>Chelicerata</taxon>
        <taxon>Arachnida</taxon>
        <taxon>Araneae</taxon>
        <taxon>Araneomorphae</taxon>
        <taxon>Entelegynae</taxon>
        <taxon>Araneoidea</taxon>
        <taxon>Araneidae</taxon>
        <taxon>Larinioides</taxon>
    </lineage>
</organism>
<feature type="region of interest" description="Disordered" evidence="1">
    <location>
        <begin position="1"/>
        <end position="22"/>
    </location>
</feature>
<dbReference type="AlphaFoldDB" id="A0AAV2B175"/>
<comment type="caution">
    <text evidence="2">The sequence shown here is derived from an EMBL/GenBank/DDBJ whole genome shotgun (WGS) entry which is preliminary data.</text>
</comment>
<reference evidence="2 3" key="1">
    <citation type="submission" date="2024-04" db="EMBL/GenBank/DDBJ databases">
        <authorList>
            <person name="Rising A."/>
            <person name="Reimegard J."/>
            <person name="Sonavane S."/>
            <person name="Akerstrom W."/>
            <person name="Nylinder S."/>
            <person name="Hedman E."/>
            <person name="Kallberg Y."/>
        </authorList>
    </citation>
    <scope>NUCLEOTIDE SEQUENCE [LARGE SCALE GENOMIC DNA]</scope>
</reference>
<evidence type="ECO:0000313" key="2">
    <source>
        <dbReference type="EMBL" id="CAL1289622.1"/>
    </source>
</evidence>